<feature type="transmembrane region" description="Helical" evidence="1">
    <location>
        <begin position="165"/>
        <end position="186"/>
    </location>
</feature>
<evidence type="ECO:0000313" key="2">
    <source>
        <dbReference type="EMBL" id="MQT03225.1"/>
    </source>
</evidence>
<dbReference type="OrthoDB" id="4935320at2"/>
<reference evidence="2 3" key="1">
    <citation type="submission" date="2019-05" db="EMBL/GenBank/DDBJ databases">
        <title>Comparative genomics and metabolomics analyses of clavulanic acid producing Streptomyces species provides insight into specialized metabolism and evolution of beta-lactam biosynthetic gene clusters.</title>
        <authorList>
            <person name="Moore M.A."/>
            <person name="Cruz-Morales P."/>
            <person name="Barona Gomez F."/>
            <person name="Kapil T."/>
        </authorList>
    </citation>
    <scope>NUCLEOTIDE SEQUENCE [LARGE SCALE GENOMIC DNA]</scope>
    <source>
        <strain evidence="2 3">NRRL 5741</strain>
    </source>
</reference>
<evidence type="ECO:0008006" key="4">
    <source>
        <dbReference type="Google" id="ProtNLM"/>
    </source>
</evidence>
<keyword evidence="1" id="KW-0812">Transmembrane</keyword>
<comment type="caution">
    <text evidence="2">The sequence shown here is derived from an EMBL/GenBank/DDBJ whole genome shotgun (WGS) entry which is preliminary data.</text>
</comment>
<sequence>MAKAITDVFAPGLLVVVVLLAVGWHSTRSLTGVAWGFLAAFFCGILPYAFIIAGVRLGRLTDLHLRVRRQRFVPLAVTMTSVVAGITALTVLDAPREILALVAAMLAGLAVTLTVTKWWKVSVHTAVAGGVVAVLALSYGPALAWCSPAVVLIGWSRVRLRDHTVAQTVVGALIGSSIAAGVFALLR</sequence>
<keyword evidence="1" id="KW-0472">Membrane</keyword>
<keyword evidence="3" id="KW-1185">Reference proteome</keyword>
<name>A0A646KLY4_STRJU</name>
<proteinExistence type="predicted"/>
<organism evidence="2 3">
    <name type="scientific">Streptomyces jumonjinensis</name>
    <dbReference type="NCBI Taxonomy" id="1945"/>
    <lineage>
        <taxon>Bacteria</taxon>
        <taxon>Bacillati</taxon>
        <taxon>Actinomycetota</taxon>
        <taxon>Actinomycetes</taxon>
        <taxon>Kitasatosporales</taxon>
        <taxon>Streptomycetaceae</taxon>
        <taxon>Streptomyces</taxon>
    </lineage>
</organism>
<dbReference type="Proteomes" id="UP000419138">
    <property type="component" value="Unassembled WGS sequence"/>
</dbReference>
<keyword evidence="1" id="KW-1133">Transmembrane helix</keyword>
<dbReference type="AlphaFoldDB" id="A0A646KLY4"/>
<feature type="transmembrane region" description="Helical" evidence="1">
    <location>
        <begin position="126"/>
        <end position="153"/>
    </location>
</feature>
<feature type="transmembrane region" description="Helical" evidence="1">
    <location>
        <begin position="33"/>
        <end position="51"/>
    </location>
</feature>
<feature type="transmembrane region" description="Helical" evidence="1">
    <location>
        <begin position="72"/>
        <end position="92"/>
    </location>
</feature>
<accession>A0A646KLY4</accession>
<evidence type="ECO:0000256" key="1">
    <source>
        <dbReference type="SAM" id="Phobius"/>
    </source>
</evidence>
<gene>
    <name evidence="2" type="ORF">FF041_24440</name>
</gene>
<evidence type="ECO:0000313" key="3">
    <source>
        <dbReference type="Proteomes" id="UP000419138"/>
    </source>
</evidence>
<feature type="transmembrane region" description="Helical" evidence="1">
    <location>
        <begin position="98"/>
        <end position="119"/>
    </location>
</feature>
<dbReference type="EMBL" id="VCLA01000166">
    <property type="protein sequence ID" value="MQT03225.1"/>
    <property type="molecule type" value="Genomic_DNA"/>
</dbReference>
<protein>
    <recommendedName>
        <fullName evidence="4">Phosphatase PAP2 family protein</fullName>
    </recommendedName>
</protein>